<keyword evidence="6" id="KW-1185">Reference proteome</keyword>
<evidence type="ECO:0000313" key="5">
    <source>
        <dbReference type="EMBL" id="MCP8939322.1"/>
    </source>
</evidence>
<evidence type="ECO:0000256" key="3">
    <source>
        <dbReference type="ARBA" id="ARBA00022764"/>
    </source>
</evidence>
<keyword evidence="4" id="KW-0732">Signal</keyword>
<dbReference type="PANTHER" id="PTHR43649:SF12">
    <property type="entry name" value="DIACETYLCHITOBIOSE BINDING PROTEIN DASA"/>
    <property type="match status" value="1"/>
</dbReference>
<organism evidence="5 6">
    <name type="scientific">Alsobacter ponti</name>
    <dbReference type="NCBI Taxonomy" id="2962936"/>
    <lineage>
        <taxon>Bacteria</taxon>
        <taxon>Pseudomonadati</taxon>
        <taxon>Pseudomonadota</taxon>
        <taxon>Alphaproteobacteria</taxon>
        <taxon>Hyphomicrobiales</taxon>
        <taxon>Alsobacteraceae</taxon>
        <taxon>Alsobacter</taxon>
    </lineage>
</organism>
<dbReference type="PANTHER" id="PTHR43649">
    <property type="entry name" value="ARABINOSE-BINDING PROTEIN-RELATED"/>
    <property type="match status" value="1"/>
</dbReference>
<evidence type="ECO:0000256" key="2">
    <source>
        <dbReference type="ARBA" id="ARBA00008520"/>
    </source>
</evidence>
<reference evidence="5 6" key="1">
    <citation type="submission" date="2022-07" db="EMBL/GenBank/DDBJ databases">
        <authorList>
            <person name="Li W.-J."/>
            <person name="Deng Q.-Q."/>
        </authorList>
    </citation>
    <scope>NUCLEOTIDE SEQUENCE [LARGE SCALE GENOMIC DNA]</scope>
    <source>
        <strain evidence="5 6">SYSU M60028</strain>
    </source>
</reference>
<keyword evidence="3" id="KW-0574">Periplasm</keyword>
<protein>
    <submittedName>
        <fullName evidence="5">Extracellular solute-binding protein</fullName>
    </submittedName>
</protein>
<comment type="subcellular location">
    <subcellularLocation>
        <location evidence="1">Periplasm</location>
    </subcellularLocation>
</comment>
<sequence length="436" mass="47226">MTRIDTHAAFALGRKATLALAASGLALTLSLGAAHAQTVTVWSGYPEMEPFYKRVGESLKKKYPNLQVNVQPIALREHEKRLALALPSGSAAEIIELANSTAQRYIESDLMKAAPDDVAKFVSNPAFFEPFVQKTATVGGKVYGVPLFRGQGALFYNTEMFEKAGLSSPPKTMEDFTSYATKLTQRGPQGATVSGWSLRLSGGGAGIAEKFWINMFQYGGNLIEEQPDGKWVTTYASEAGRKALKQYLENVHTLKNVTPEMPADAEAFERQQTAMFIRESWVIGDIAQKAPGLKFATAPLPRGTIVAPVFLYTGATGDKARIAWDFALAANEPENAVWLLDNVGWLPNRKDVDYGKVIAAKPAFKAFVAPPKNYAYFTLPAIAPVEEVLTRLAARLVKAFGDPSLAGNDAAIDAFLKDAAAETDTILKRANLLGSK</sequence>
<dbReference type="Pfam" id="PF13416">
    <property type="entry name" value="SBP_bac_8"/>
    <property type="match status" value="1"/>
</dbReference>
<dbReference type="Gene3D" id="3.40.190.10">
    <property type="entry name" value="Periplasmic binding protein-like II"/>
    <property type="match status" value="1"/>
</dbReference>
<dbReference type="Proteomes" id="UP001205890">
    <property type="component" value="Unassembled WGS sequence"/>
</dbReference>
<dbReference type="InterPro" id="IPR006059">
    <property type="entry name" value="SBP"/>
</dbReference>
<comment type="similarity">
    <text evidence="2">Belongs to the bacterial solute-binding protein 1 family.</text>
</comment>
<dbReference type="RefSeq" id="WP_254742587.1">
    <property type="nucleotide sequence ID" value="NZ_JANCLU010000011.1"/>
</dbReference>
<evidence type="ECO:0000313" key="6">
    <source>
        <dbReference type="Proteomes" id="UP001205890"/>
    </source>
</evidence>
<dbReference type="SUPFAM" id="SSF53850">
    <property type="entry name" value="Periplasmic binding protein-like II"/>
    <property type="match status" value="1"/>
</dbReference>
<feature type="signal peptide" evidence="4">
    <location>
        <begin position="1"/>
        <end position="36"/>
    </location>
</feature>
<dbReference type="EMBL" id="JANCLU010000011">
    <property type="protein sequence ID" value="MCP8939322.1"/>
    <property type="molecule type" value="Genomic_DNA"/>
</dbReference>
<proteinExistence type="inferred from homology"/>
<evidence type="ECO:0000256" key="4">
    <source>
        <dbReference type="SAM" id="SignalP"/>
    </source>
</evidence>
<name>A0ABT1LCV4_9HYPH</name>
<comment type="caution">
    <text evidence="5">The sequence shown here is derived from an EMBL/GenBank/DDBJ whole genome shotgun (WGS) entry which is preliminary data.</text>
</comment>
<feature type="chain" id="PRO_5046546401" evidence="4">
    <location>
        <begin position="37"/>
        <end position="436"/>
    </location>
</feature>
<gene>
    <name evidence="5" type="ORF">NK718_12415</name>
</gene>
<dbReference type="InterPro" id="IPR050490">
    <property type="entry name" value="Bact_solute-bd_prot1"/>
</dbReference>
<evidence type="ECO:0000256" key="1">
    <source>
        <dbReference type="ARBA" id="ARBA00004418"/>
    </source>
</evidence>
<accession>A0ABT1LCV4</accession>